<reference evidence="2" key="1">
    <citation type="journal article" date="2019" name="Int. J. Syst. Evol. Microbiol.">
        <title>The Global Catalogue of Microorganisms (GCM) 10K type strain sequencing project: providing services to taxonomists for standard genome sequencing and annotation.</title>
        <authorList>
            <consortium name="The Broad Institute Genomics Platform"/>
            <consortium name="The Broad Institute Genome Sequencing Center for Infectious Disease"/>
            <person name="Wu L."/>
            <person name="Ma J."/>
        </authorList>
    </citation>
    <scope>NUCLEOTIDE SEQUENCE [LARGE SCALE GENOMIC DNA]</scope>
    <source>
        <strain evidence="2">JCM 16112</strain>
    </source>
</reference>
<organism evidence="1 2">
    <name type="scientific">Algoriphagus jejuensis</name>
    <dbReference type="NCBI Taxonomy" id="419934"/>
    <lineage>
        <taxon>Bacteria</taxon>
        <taxon>Pseudomonadati</taxon>
        <taxon>Bacteroidota</taxon>
        <taxon>Cytophagia</taxon>
        <taxon>Cytophagales</taxon>
        <taxon>Cyclobacteriaceae</taxon>
        <taxon>Algoriphagus</taxon>
    </lineage>
</organism>
<evidence type="ECO:0000313" key="2">
    <source>
        <dbReference type="Proteomes" id="UP001500469"/>
    </source>
</evidence>
<gene>
    <name evidence="1" type="ORF">GCM10009119_34650</name>
</gene>
<dbReference type="EMBL" id="BAAAFI010000044">
    <property type="protein sequence ID" value="GAA0880495.1"/>
    <property type="molecule type" value="Genomic_DNA"/>
</dbReference>
<evidence type="ECO:0000313" key="1">
    <source>
        <dbReference type="EMBL" id="GAA0880495.1"/>
    </source>
</evidence>
<proteinExistence type="predicted"/>
<name>A0ABP3YGC8_9BACT</name>
<sequence length="360" mass="39787">MQSNFDKMLRRLIFLALILPVACIEPYKLDVPEGEQLLMVEATITSGPGPHAVTLTRTATYGSIFEALIRPVTQATVAVRDESGATTILTESSEARGSYFTSASFQAEIGKSYTLLIETIDGKTYASRPEKVESVPALENVGIRTVVIDQAGGENPRSGIQVIAEVNDPGDQNNFYYWRNGPATYVLETRPDLYTPPTSPANPDRIPQPKPCCFTCYRTEISSNRSMFVETDDDFNGLTTHIPVAFIEDDGRRFVRTFRIDVKQLGISQEAYRFLRLVKQQAEISGSVFDPPPATIRGNMTSLDNPEEVVLGYFIAAGETTKRIYVNNSDLTFHQNNALIPDDCLTVQGTSVSPPADWKP</sequence>
<comment type="caution">
    <text evidence="1">The sequence shown here is derived from an EMBL/GenBank/DDBJ whole genome shotgun (WGS) entry which is preliminary data.</text>
</comment>
<dbReference type="Pfam" id="PF14054">
    <property type="entry name" value="DUF4249"/>
    <property type="match status" value="1"/>
</dbReference>
<dbReference type="Proteomes" id="UP001500469">
    <property type="component" value="Unassembled WGS sequence"/>
</dbReference>
<dbReference type="InterPro" id="IPR025345">
    <property type="entry name" value="DUF4249"/>
</dbReference>
<accession>A0ABP3YGC8</accession>
<evidence type="ECO:0008006" key="3">
    <source>
        <dbReference type="Google" id="ProtNLM"/>
    </source>
</evidence>
<protein>
    <recommendedName>
        <fullName evidence="3">DUF4249 domain-containing protein</fullName>
    </recommendedName>
</protein>
<keyword evidence="2" id="KW-1185">Reference proteome</keyword>